<dbReference type="EMBL" id="BACD03000018">
    <property type="protein sequence ID" value="GAO48874.1"/>
    <property type="molecule type" value="Genomic_DNA"/>
</dbReference>
<keyword evidence="3 5" id="KW-0863">Zinc-finger</keyword>
<feature type="region of interest" description="Disordered" evidence="6">
    <location>
        <begin position="199"/>
        <end position="239"/>
    </location>
</feature>
<dbReference type="Gene3D" id="3.30.160.60">
    <property type="entry name" value="Classic Zinc Finger"/>
    <property type="match status" value="4"/>
</dbReference>
<evidence type="ECO:0000256" key="5">
    <source>
        <dbReference type="PROSITE-ProRule" id="PRU00042"/>
    </source>
</evidence>
<reference evidence="8 9" key="3">
    <citation type="journal article" date="2015" name="Genome Announc.">
        <title>Draft Genome Sequence of the Archiascomycetous Yeast Saitoella complicata.</title>
        <authorList>
            <person name="Yamauchi K."/>
            <person name="Kondo S."/>
            <person name="Hamamoto M."/>
            <person name="Takahashi Y."/>
            <person name="Ogura Y."/>
            <person name="Hayashi T."/>
            <person name="Nishida H."/>
        </authorList>
    </citation>
    <scope>NUCLEOTIDE SEQUENCE [LARGE SCALE GENOMIC DNA]</scope>
    <source>
        <strain evidence="8 9">NRRL Y-17804</strain>
    </source>
</reference>
<feature type="compositionally biased region" description="Basic and acidic residues" evidence="6">
    <location>
        <begin position="31"/>
        <end position="41"/>
    </location>
</feature>
<keyword evidence="2" id="KW-0677">Repeat</keyword>
<protein>
    <recommendedName>
        <fullName evidence="7">C2H2-type domain-containing protein</fullName>
    </recommendedName>
</protein>
<dbReference type="GO" id="GO:0000978">
    <property type="term" value="F:RNA polymerase II cis-regulatory region sequence-specific DNA binding"/>
    <property type="evidence" value="ECO:0007669"/>
    <property type="project" value="UniProtKB-ARBA"/>
</dbReference>
<dbReference type="STRING" id="698492.A0A0E9NGB9"/>
<feature type="compositionally biased region" description="Acidic residues" evidence="6">
    <location>
        <begin position="42"/>
        <end position="51"/>
    </location>
</feature>
<feature type="domain" description="C2H2-type" evidence="7">
    <location>
        <begin position="87"/>
        <end position="116"/>
    </location>
</feature>
<dbReference type="Proteomes" id="UP000033140">
    <property type="component" value="Unassembled WGS sequence"/>
</dbReference>
<dbReference type="PROSITE" id="PS50157">
    <property type="entry name" value="ZINC_FINGER_C2H2_2"/>
    <property type="match status" value="4"/>
</dbReference>
<dbReference type="GO" id="GO:0008270">
    <property type="term" value="F:zinc ion binding"/>
    <property type="evidence" value="ECO:0007669"/>
    <property type="project" value="UniProtKB-KW"/>
</dbReference>
<dbReference type="PANTHER" id="PTHR23235:SF178">
    <property type="entry name" value="C2H2-TYPE DOMAIN-CONTAINING PROTEIN-RELATED"/>
    <property type="match status" value="1"/>
</dbReference>
<evidence type="ECO:0000256" key="3">
    <source>
        <dbReference type="ARBA" id="ARBA00022771"/>
    </source>
</evidence>
<feature type="domain" description="C2H2-type" evidence="7">
    <location>
        <begin position="147"/>
        <end position="177"/>
    </location>
</feature>
<dbReference type="SUPFAM" id="SSF57667">
    <property type="entry name" value="beta-beta-alpha zinc fingers"/>
    <property type="match status" value="2"/>
</dbReference>
<comment type="caution">
    <text evidence="8">The sequence shown here is derived from an EMBL/GenBank/DDBJ whole genome shotgun (WGS) entry which is preliminary data.</text>
</comment>
<evidence type="ECO:0000313" key="8">
    <source>
        <dbReference type="EMBL" id="GAO48874.1"/>
    </source>
</evidence>
<dbReference type="PROSITE" id="PS00028">
    <property type="entry name" value="ZINC_FINGER_C2H2_1"/>
    <property type="match status" value="4"/>
</dbReference>
<evidence type="ECO:0000256" key="2">
    <source>
        <dbReference type="ARBA" id="ARBA00022737"/>
    </source>
</evidence>
<accession>A0A0E9NGB9</accession>
<feature type="region of interest" description="Disordered" evidence="6">
    <location>
        <begin position="434"/>
        <end position="455"/>
    </location>
</feature>
<dbReference type="Pfam" id="PF00096">
    <property type="entry name" value="zf-C2H2"/>
    <property type="match status" value="4"/>
</dbReference>
<gene>
    <name evidence="8" type="ORF">G7K_3038-t1</name>
</gene>
<evidence type="ECO:0000313" key="9">
    <source>
        <dbReference type="Proteomes" id="UP000033140"/>
    </source>
</evidence>
<dbReference type="InterPro" id="IPR036236">
    <property type="entry name" value="Znf_C2H2_sf"/>
</dbReference>
<feature type="compositionally biased region" description="Basic and acidic residues" evidence="6">
    <location>
        <begin position="260"/>
        <end position="270"/>
    </location>
</feature>
<dbReference type="FunFam" id="3.30.160.60:FF:002343">
    <property type="entry name" value="Zinc finger protein 33A"/>
    <property type="match status" value="1"/>
</dbReference>
<sequence length="455" mass="51542">MSSLVSAADYVSRPRHRKATDANMDIGELVQHSEERSSSPDDHDEEEEEEMYDGKPYPCTWEKCDKEFNRRSDLIRHYRIHTQERPYACPWKDCGRDFIQRSALTVHLRVHTGERPHACQWLGCGRTFADSSSLSRHKRIHTGSRPYACEWEGCEKSFCRKTTLTKHIRRCHTEPDIALLTPLKGSAQKSALVRDHMARSAAGQHKFRIKKERSLRGSRPGSSYTNSVEEEEDVEEQIKHLSPEEKAAIHRKRYLEAKACHEEEQRRDARAYSSPHPTRVVRQDTQSPFVAQERVTHINTPYSYNHNGVNSNTPMQPNPVSATRYSPYASQGPFRPPPPYPQSGSYLMTPPVQSYDNAGPPGMYQPRPLLPPPIQLQVPPPVPGQQRAQMGFTFPANFSTQPPNNPSRALYALAQAAVPSPAMEPVHWKPLERMTSTSGQRGPSHLPGQGLGISF</sequence>
<feature type="domain" description="C2H2-type" evidence="7">
    <location>
        <begin position="117"/>
        <end position="146"/>
    </location>
</feature>
<proteinExistence type="predicted"/>
<dbReference type="FunFam" id="3.30.160.60:FF:000072">
    <property type="entry name" value="zinc finger protein 143 isoform X1"/>
    <property type="match status" value="1"/>
</dbReference>
<feature type="region of interest" description="Disordered" evidence="6">
    <location>
        <begin position="1"/>
        <end position="54"/>
    </location>
</feature>
<dbReference type="FunFam" id="3.30.160.60:FF:000125">
    <property type="entry name" value="Putative zinc finger protein 143"/>
    <property type="match status" value="1"/>
</dbReference>
<name>A0A0E9NGB9_SAICN</name>
<dbReference type="GO" id="GO:0000981">
    <property type="term" value="F:DNA-binding transcription factor activity, RNA polymerase II-specific"/>
    <property type="evidence" value="ECO:0007669"/>
    <property type="project" value="TreeGrafter"/>
</dbReference>
<evidence type="ECO:0000256" key="1">
    <source>
        <dbReference type="ARBA" id="ARBA00022723"/>
    </source>
</evidence>
<dbReference type="InterPro" id="IPR013087">
    <property type="entry name" value="Znf_C2H2_type"/>
</dbReference>
<keyword evidence="9" id="KW-1185">Reference proteome</keyword>
<feature type="domain" description="C2H2-type" evidence="7">
    <location>
        <begin position="57"/>
        <end position="86"/>
    </location>
</feature>
<evidence type="ECO:0000259" key="7">
    <source>
        <dbReference type="PROSITE" id="PS50157"/>
    </source>
</evidence>
<evidence type="ECO:0000256" key="4">
    <source>
        <dbReference type="ARBA" id="ARBA00022833"/>
    </source>
</evidence>
<dbReference type="OMA" id="HECAVCE"/>
<keyword evidence="1" id="KW-0479">Metal-binding</keyword>
<dbReference type="AlphaFoldDB" id="A0A0E9NGB9"/>
<reference evidence="8 9" key="1">
    <citation type="journal article" date="2011" name="J. Gen. Appl. Microbiol.">
        <title>Draft genome sequencing of the enigmatic yeast Saitoella complicata.</title>
        <authorList>
            <person name="Nishida H."/>
            <person name="Hamamoto M."/>
            <person name="Sugiyama J."/>
        </authorList>
    </citation>
    <scope>NUCLEOTIDE SEQUENCE [LARGE SCALE GENOMIC DNA]</scope>
    <source>
        <strain evidence="8 9">NRRL Y-17804</strain>
    </source>
</reference>
<keyword evidence="4" id="KW-0862">Zinc</keyword>
<feature type="region of interest" description="Disordered" evidence="6">
    <location>
        <begin position="260"/>
        <end position="282"/>
    </location>
</feature>
<dbReference type="SMART" id="SM00355">
    <property type="entry name" value="ZnF_C2H2"/>
    <property type="match status" value="4"/>
</dbReference>
<organism evidence="8 9">
    <name type="scientific">Saitoella complicata (strain BCRC 22490 / CBS 7301 / JCM 7358 / NBRC 10748 / NRRL Y-17804)</name>
    <dbReference type="NCBI Taxonomy" id="698492"/>
    <lineage>
        <taxon>Eukaryota</taxon>
        <taxon>Fungi</taxon>
        <taxon>Dikarya</taxon>
        <taxon>Ascomycota</taxon>
        <taxon>Taphrinomycotina</taxon>
        <taxon>Taphrinomycotina incertae sedis</taxon>
        <taxon>Saitoella</taxon>
    </lineage>
</organism>
<evidence type="ECO:0000256" key="6">
    <source>
        <dbReference type="SAM" id="MobiDB-lite"/>
    </source>
</evidence>
<dbReference type="PANTHER" id="PTHR23235">
    <property type="entry name" value="KRUEPPEL-LIKE TRANSCRIPTION FACTOR"/>
    <property type="match status" value="1"/>
</dbReference>
<reference evidence="8 9" key="2">
    <citation type="journal article" date="2014" name="J. Gen. Appl. Microbiol.">
        <title>The early diverging ascomycetous budding yeast Saitoella complicata has three histone deacetylases belonging to the Clr6, Hos2, and Rpd3 lineages.</title>
        <authorList>
            <person name="Nishida H."/>
            <person name="Matsumoto T."/>
            <person name="Kondo S."/>
            <person name="Hamamoto M."/>
            <person name="Yoshikawa H."/>
        </authorList>
    </citation>
    <scope>NUCLEOTIDE SEQUENCE [LARGE SCALE GENOMIC DNA]</scope>
    <source>
        <strain evidence="8 9">NRRL Y-17804</strain>
    </source>
</reference>